<sequence length="117" mass="13319">MFFFLPIFFGCQTKLKPQGDQQVPRVCPNCHNGSIIAAKKTTWFELFFIPVVPISSKHVWFCHICQWRTPIVAGQELPTANYVSHAGYPPGAYDWQQPQHPGYQPGYPTNQVQAKVN</sequence>
<evidence type="ECO:0000313" key="3">
    <source>
        <dbReference type="Proteomes" id="UP000242287"/>
    </source>
</evidence>
<dbReference type="PANTHER" id="PTHR28139">
    <property type="entry name" value="UPF0768 PROTEIN YBL029C-A"/>
    <property type="match status" value="1"/>
</dbReference>
<dbReference type="STRING" id="703135.A0A2A9NL58"/>
<accession>A0A2A9NL58</accession>
<name>A0A2A9NL58_9AGAR</name>
<reference evidence="2 3" key="1">
    <citation type="submission" date="2014-02" db="EMBL/GenBank/DDBJ databases">
        <title>Transposable element dynamics among asymbiotic and ectomycorrhizal Amanita fungi.</title>
        <authorList>
            <consortium name="DOE Joint Genome Institute"/>
            <person name="Hess J."/>
            <person name="Skrede I."/>
            <person name="Wolfe B."/>
            <person name="LaButti K."/>
            <person name="Ohm R.A."/>
            <person name="Grigoriev I.V."/>
            <person name="Pringle A."/>
        </authorList>
    </citation>
    <scope>NUCLEOTIDE SEQUENCE [LARGE SCALE GENOMIC DNA]</scope>
    <source>
        <strain evidence="2 3">SKay4041</strain>
    </source>
</reference>
<dbReference type="EMBL" id="KZ302012">
    <property type="protein sequence ID" value="PFH50064.1"/>
    <property type="molecule type" value="Genomic_DNA"/>
</dbReference>
<gene>
    <name evidence="2" type="ORF">AMATHDRAFT_177741</name>
</gene>
<organism evidence="2 3">
    <name type="scientific">Amanita thiersii Skay4041</name>
    <dbReference type="NCBI Taxonomy" id="703135"/>
    <lineage>
        <taxon>Eukaryota</taxon>
        <taxon>Fungi</taxon>
        <taxon>Dikarya</taxon>
        <taxon>Basidiomycota</taxon>
        <taxon>Agaricomycotina</taxon>
        <taxon>Agaricomycetes</taxon>
        <taxon>Agaricomycetidae</taxon>
        <taxon>Agaricales</taxon>
        <taxon>Pluteineae</taxon>
        <taxon>Amanitaceae</taxon>
        <taxon>Amanita</taxon>
    </lineage>
</organism>
<feature type="compositionally biased region" description="Low complexity" evidence="1">
    <location>
        <begin position="98"/>
        <end position="108"/>
    </location>
</feature>
<dbReference type="PANTHER" id="PTHR28139:SF1">
    <property type="entry name" value="UPF0768 PROTEIN YBL029C-A"/>
    <property type="match status" value="1"/>
</dbReference>
<evidence type="ECO:0000313" key="2">
    <source>
        <dbReference type="EMBL" id="PFH50064.1"/>
    </source>
</evidence>
<protein>
    <submittedName>
        <fullName evidence="2">Uncharacterized protein</fullName>
    </submittedName>
</protein>
<dbReference type="OrthoDB" id="5545479at2759"/>
<dbReference type="Proteomes" id="UP000242287">
    <property type="component" value="Unassembled WGS sequence"/>
</dbReference>
<evidence type="ECO:0000256" key="1">
    <source>
        <dbReference type="SAM" id="MobiDB-lite"/>
    </source>
</evidence>
<keyword evidence="3" id="KW-1185">Reference proteome</keyword>
<proteinExistence type="predicted"/>
<feature type="region of interest" description="Disordered" evidence="1">
    <location>
        <begin position="98"/>
        <end position="117"/>
    </location>
</feature>
<dbReference type="AlphaFoldDB" id="A0A2A9NL58"/>